<name>A0A9X0W2C2_BACCE</name>
<comment type="similarity">
    <text evidence="2">Belongs to the SscA family.</text>
</comment>
<evidence type="ECO:0000256" key="1">
    <source>
        <dbReference type="ARBA" id="ARBA00004167"/>
    </source>
</evidence>
<sequence length="36" mass="3659">MAAEKGYGSGCGYSGGFALLIVLFILLIIVGATCFC</sequence>
<dbReference type="InterPro" id="IPR010070">
    <property type="entry name" value="YjcZ-like"/>
</dbReference>
<dbReference type="Pfam" id="PF09680">
    <property type="entry name" value="YjcZ_2"/>
    <property type="match status" value="1"/>
</dbReference>
<dbReference type="GO" id="GO:0016020">
    <property type="term" value="C:membrane"/>
    <property type="evidence" value="ECO:0007669"/>
    <property type="project" value="UniProtKB-SubCell"/>
</dbReference>
<keyword evidence="4 6" id="KW-1133">Transmembrane helix</keyword>
<evidence type="ECO:0000256" key="6">
    <source>
        <dbReference type="SAM" id="Phobius"/>
    </source>
</evidence>
<dbReference type="Proteomes" id="UP000321735">
    <property type="component" value="Chromosome"/>
</dbReference>
<evidence type="ECO:0000256" key="2">
    <source>
        <dbReference type="ARBA" id="ARBA00010221"/>
    </source>
</evidence>
<dbReference type="NCBIfam" id="TIGR01732">
    <property type="entry name" value="tiny_TM_bacill"/>
    <property type="match status" value="1"/>
</dbReference>
<gene>
    <name evidence="7" type="ORF">D0437_11650</name>
</gene>
<keyword evidence="3 6" id="KW-0812">Transmembrane</keyword>
<reference evidence="7 8" key="1">
    <citation type="journal article" date="2019" name="Ecotoxicol. Environ. Saf.">
        <title>Microbial characterization of heavy metal resistant bacterial strains isolated from an electroplating wastewater treatment plant.</title>
        <authorList>
            <person name="Cai X."/>
            <person name="Zheng X."/>
            <person name="Zhang D."/>
            <person name="Iqbal W."/>
            <person name="Liu C."/>
            <person name="Yang B."/>
            <person name="Zhao X."/>
            <person name="Lu X."/>
            <person name="Mao Y."/>
        </authorList>
    </citation>
    <scope>NUCLEOTIDE SEQUENCE [LARGE SCALE GENOMIC DNA]</scope>
    <source>
        <strain evidence="7 8">Co1-1</strain>
    </source>
</reference>
<comment type="subcellular location">
    <subcellularLocation>
        <location evidence="1">Membrane</location>
        <topology evidence="1">Single-pass membrane protein</topology>
    </subcellularLocation>
</comment>
<evidence type="ECO:0000256" key="4">
    <source>
        <dbReference type="ARBA" id="ARBA00022989"/>
    </source>
</evidence>
<dbReference type="EMBL" id="CP031778">
    <property type="protein sequence ID" value="QDZ73724.1"/>
    <property type="molecule type" value="Genomic_DNA"/>
</dbReference>
<dbReference type="AlphaFoldDB" id="A0A9X0W2C2"/>
<accession>A0A9X0W2C2</accession>
<protein>
    <submittedName>
        <fullName evidence="7">YjcZ family sporulation protein</fullName>
    </submittedName>
</protein>
<dbReference type="RefSeq" id="WP_071740200.1">
    <property type="nucleotide sequence ID" value="NZ_CP011151.1"/>
</dbReference>
<evidence type="ECO:0000313" key="8">
    <source>
        <dbReference type="Proteomes" id="UP000321735"/>
    </source>
</evidence>
<evidence type="ECO:0000313" key="7">
    <source>
        <dbReference type="EMBL" id="QDZ73724.1"/>
    </source>
</evidence>
<evidence type="ECO:0000256" key="3">
    <source>
        <dbReference type="ARBA" id="ARBA00022692"/>
    </source>
</evidence>
<evidence type="ECO:0000256" key="5">
    <source>
        <dbReference type="ARBA" id="ARBA00023136"/>
    </source>
</evidence>
<organism evidence="7 8">
    <name type="scientific">Bacillus cereus</name>
    <dbReference type="NCBI Taxonomy" id="1396"/>
    <lineage>
        <taxon>Bacteria</taxon>
        <taxon>Bacillati</taxon>
        <taxon>Bacillota</taxon>
        <taxon>Bacilli</taxon>
        <taxon>Bacillales</taxon>
        <taxon>Bacillaceae</taxon>
        <taxon>Bacillus</taxon>
        <taxon>Bacillus cereus group</taxon>
    </lineage>
</organism>
<feature type="transmembrane region" description="Helical" evidence="6">
    <location>
        <begin position="12"/>
        <end position="35"/>
    </location>
</feature>
<proteinExistence type="inferred from homology"/>
<keyword evidence="5 6" id="KW-0472">Membrane</keyword>